<dbReference type="CDD" id="cd04301">
    <property type="entry name" value="NAT_SF"/>
    <property type="match status" value="1"/>
</dbReference>
<dbReference type="InterPro" id="IPR016181">
    <property type="entry name" value="Acyl_CoA_acyltransferase"/>
</dbReference>
<sequence length="144" mass="16709">MLQYRKLIAEDIKYVKPLIDLNLSESVPYLYLLNKIIEKNGFNYVCLFRDQIVAFLASELSSQNTLTIEYICVDKEFRNCGIATDLINIIKKDAKKMVSGIELYVRKDNLKAINFYLKRGFVVLKRDIPYYENGALAFLMSCDV</sequence>
<dbReference type="SUPFAM" id="SSF55729">
    <property type="entry name" value="Acyl-CoA N-acyltransferases (Nat)"/>
    <property type="match status" value="1"/>
</dbReference>
<evidence type="ECO:0000313" key="3">
    <source>
        <dbReference type="Proteomes" id="UP000740883"/>
    </source>
</evidence>
<dbReference type="InterPro" id="IPR000182">
    <property type="entry name" value="GNAT_dom"/>
</dbReference>
<proteinExistence type="predicted"/>
<dbReference type="GO" id="GO:0016747">
    <property type="term" value="F:acyltransferase activity, transferring groups other than amino-acyl groups"/>
    <property type="evidence" value="ECO:0007669"/>
    <property type="project" value="InterPro"/>
</dbReference>
<dbReference type="Pfam" id="PF00583">
    <property type="entry name" value="Acetyltransf_1"/>
    <property type="match status" value="1"/>
</dbReference>
<feature type="domain" description="N-acetyltransferase" evidence="1">
    <location>
        <begin position="2"/>
        <end position="144"/>
    </location>
</feature>
<comment type="caution">
    <text evidence="2">The sequence shown here is derived from an EMBL/GenBank/DDBJ whole genome shotgun (WGS) entry which is preliminary data.</text>
</comment>
<evidence type="ECO:0000313" key="2">
    <source>
        <dbReference type="EMBL" id="KAF9764035.1"/>
    </source>
</evidence>
<organism evidence="2 3">
    <name type="scientific">Nosema granulosis</name>
    <dbReference type="NCBI Taxonomy" id="83296"/>
    <lineage>
        <taxon>Eukaryota</taxon>
        <taxon>Fungi</taxon>
        <taxon>Fungi incertae sedis</taxon>
        <taxon>Microsporidia</taxon>
        <taxon>Nosematidae</taxon>
        <taxon>Nosema</taxon>
    </lineage>
</organism>
<dbReference type="PROSITE" id="PS51186">
    <property type="entry name" value="GNAT"/>
    <property type="match status" value="1"/>
</dbReference>
<dbReference type="Proteomes" id="UP000740883">
    <property type="component" value="Unassembled WGS sequence"/>
</dbReference>
<reference evidence="2 3" key="1">
    <citation type="journal article" date="2020" name="Genome Biol. Evol.">
        <title>Comparative genomics of strictly vertically transmitted, feminizing microsporidia endosymbionts of amphipod crustaceans.</title>
        <authorList>
            <person name="Cormier A."/>
            <person name="Chebbi M.A."/>
            <person name="Giraud I."/>
            <person name="Wattier R."/>
            <person name="Teixeira M."/>
            <person name="Gilbert C."/>
            <person name="Rigaud T."/>
            <person name="Cordaux R."/>
        </authorList>
    </citation>
    <scope>NUCLEOTIDE SEQUENCE [LARGE SCALE GENOMIC DNA]</scope>
    <source>
        <strain evidence="2 3">Ou3-Ou53</strain>
    </source>
</reference>
<dbReference type="Gene3D" id="3.40.630.30">
    <property type="match status" value="1"/>
</dbReference>
<gene>
    <name evidence="2" type="primary">nat5</name>
    <name evidence="2" type="ORF">NGRA_0883</name>
</gene>
<accession>A0A9P6KZM3</accession>
<name>A0A9P6KZM3_9MICR</name>
<evidence type="ECO:0000259" key="1">
    <source>
        <dbReference type="PROSITE" id="PS51186"/>
    </source>
</evidence>
<protein>
    <submittedName>
        <fullName evidence="2">N-alpha-acetyltransferase 20</fullName>
    </submittedName>
</protein>
<dbReference type="OrthoDB" id="47374at2759"/>
<keyword evidence="3" id="KW-1185">Reference proteome</keyword>
<dbReference type="AlphaFoldDB" id="A0A9P6KZM3"/>
<dbReference type="EMBL" id="SBJO01000043">
    <property type="protein sequence ID" value="KAF9764035.1"/>
    <property type="molecule type" value="Genomic_DNA"/>
</dbReference>